<reference evidence="3 4" key="1">
    <citation type="journal article" date="2016" name="Front. Microbiol.">
        <title>Comparative Genomic Analysis Reveals a Diverse Repertoire of Genes Involved in Prokaryote-Eukaryote Interactions within the Pseudovibrio Genus.</title>
        <authorList>
            <person name="Romano S."/>
            <person name="Fernandez-Guerra A."/>
            <person name="Reen F.J."/>
            <person name="Glockner F.O."/>
            <person name="Crowley S.P."/>
            <person name="O'Sullivan O."/>
            <person name="Cotter P.D."/>
            <person name="Adams C."/>
            <person name="Dobson A.D."/>
            <person name="O'Gara F."/>
        </authorList>
    </citation>
    <scope>NUCLEOTIDE SEQUENCE [LARGE SCALE GENOMIC DNA]</scope>
    <source>
        <strain evidence="3 4">Ad2</strain>
    </source>
</reference>
<dbReference type="PANTHER" id="PTHR34477:SF5">
    <property type="entry name" value="BSL5627 PROTEIN"/>
    <property type="match status" value="1"/>
</dbReference>
<dbReference type="EMBL" id="LMCB01000006">
    <property type="protein sequence ID" value="KZL20819.1"/>
    <property type="molecule type" value="Genomic_DNA"/>
</dbReference>
<dbReference type="STRING" id="989403.SAMN05421798_10768"/>
<comment type="similarity">
    <text evidence="1">Belongs to the UPF0213 family.</text>
</comment>
<accession>A0A166AB77</accession>
<dbReference type="PATRIC" id="fig|989403.3.peg.1402"/>
<dbReference type="Proteomes" id="UP000076577">
    <property type="component" value="Unassembled WGS sequence"/>
</dbReference>
<dbReference type="AlphaFoldDB" id="A0A166AB77"/>
<name>A0A166AB77_9HYPH</name>
<sequence>MIVAASGAGHTPFMSYFMYILASKPRGTPYTGVTNDLARRVYEHKSKVGCRFTAKYGVSKLVSFEQFRDVNDAIRREKQVKRWRRDWKVDAIEGFNPKWDDLYLRFNH</sequence>
<gene>
    <name evidence="3" type="ORF">PsAD2_01308</name>
</gene>
<evidence type="ECO:0000259" key="2">
    <source>
        <dbReference type="PROSITE" id="PS50164"/>
    </source>
</evidence>
<evidence type="ECO:0000256" key="1">
    <source>
        <dbReference type="ARBA" id="ARBA00007435"/>
    </source>
</evidence>
<dbReference type="InterPro" id="IPR035901">
    <property type="entry name" value="GIY-YIG_endonuc_sf"/>
</dbReference>
<protein>
    <submittedName>
        <fullName evidence="3">GIY-YIG nuclease superfamily protein</fullName>
    </submittedName>
</protein>
<proteinExistence type="inferred from homology"/>
<dbReference type="InterPro" id="IPR050190">
    <property type="entry name" value="UPF0213_domain"/>
</dbReference>
<dbReference type="CDD" id="cd10448">
    <property type="entry name" value="GIY-YIG_unchar_3"/>
    <property type="match status" value="1"/>
</dbReference>
<evidence type="ECO:0000313" key="4">
    <source>
        <dbReference type="Proteomes" id="UP000076577"/>
    </source>
</evidence>
<dbReference type="SUPFAM" id="SSF82771">
    <property type="entry name" value="GIY-YIG endonuclease"/>
    <property type="match status" value="1"/>
</dbReference>
<keyword evidence="4" id="KW-1185">Reference proteome</keyword>
<dbReference type="InterPro" id="IPR000305">
    <property type="entry name" value="GIY-YIG_endonuc"/>
</dbReference>
<feature type="domain" description="GIY-YIG" evidence="2">
    <location>
        <begin position="14"/>
        <end position="90"/>
    </location>
</feature>
<dbReference type="Pfam" id="PF01541">
    <property type="entry name" value="GIY-YIG"/>
    <property type="match status" value="1"/>
</dbReference>
<organism evidence="3 4">
    <name type="scientific">Pseudovibrio axinellae</name>
    <dbReference type="NCBI Taxonomy" id="989403"/>
    <lineage>
        <taxon>Bacteria</taxon>
        <taxon>Pseudomonadati</taxon>
        <taxon>Pseudomonadota</taxon>
        <taxon>Alphaproteobacteria</taxon>
        <taxon>Hyphomicrobiales</taxon>
        <taxon>Stappiaceae</taxon>
        <taxon>Pseudovibrio</taxon>
    </lineage>
</organism>
<dbReference type="PROSITE" id="PS50164">
    <property type="entry name" value="GIY_YIG"/>
    <property type="match status" value="1"/>
</dbReference>
<comment type="caution">
    <text evidence="3">The sequence shown here is derived from an EMBL/GenBank/DDBJ whole genome shotgun (WGS) entry which is preliminary data.</text>
</comment>
<dbReference type="Gene3D" id="3.40.1440.10">
    <property type="entry name" value="GIY-YIG endonuclease"/>
    <property type="match status" value="1"/>
</dbReference>
<evidence type="ECO:0000313" key="3">
    <source>
        <dbReference type="EMBL" id="KZL20819.1"/>
    </source>
</evidence>
<dbReference type="PANTHER" id="PTHR34477">
    <property type="entry name" value="UPF0213 PROTEIN YHBQ"/>
    <property type="match status" value="1"/>
</dbReference>